<proteinExistence type="predicted"/>
<dbReference type="STRING" id="1618387.UW44_C0002G0035"/>
<dbReference type="EMBL" id="LCIH01000002">
    <property type="protein sequence ID" value="KKT52369.1"/>
    <property type="molecule type" value="Genomic_DNA"/>
</dbReference>
<protein>
    <submittedName>
        <fullName evidence="1">Uncharacterized protein</fullName>
    </submittedName>
</protein>
<sequence length="150" mass="17650">MKKEKPGSKKKERVVRIFNCSEDVWPFIDAYGDKKLQKWEIDENANLSDKDLFSMAEEFEFTFITPKAIDPLFVEYYKKLCVVRDLEILVPAKHTGLLCEDILNDNMVMKRLIQLGKEYRRLNLTAYSTTGSANQSRCLDRQLLREQVRH</sequence>
<name>A0A0G1KWQ7_9BACT</name>
<dbReference type="Proteomes" id="UP000034006">
    <property type="component" value="Unassembled WGS sequence"/>
</dbReference>
<dbReference type="AlphaFoldDB" id="A0A0G1KWQ7"/>
<reference evidence="1 2" key="1">
    <citation type="journal article" date="2015" name="Nature">
        <title>rRNA introns, odd ribosomes, and small enigmatic genomes across a large radiation of phyla.</title>
        <authorList>
            <person name="Brown C.T."/>
            <person name="Hug L.A."/>
            <person name="Thomas B.C."/>
            <person name="Sharon I."/>
            <person name="Castelle C.J."/>
            <person name="Singh A."/>
            <person name="Wilkins M.J."/>
            <person name="Williams K.H."/>
            <person name="Banfield J.F."/>
        </authorList>
    </citation>
    <scope>NUCLEOTIDE SEQUENCE [LARGE SCALE GENOMIC DNA]</scope>
</reference>
<organism evidence="1 2">
    <name type="scientific">Candidatus Collierbacteria bacterium GW2011_GWB2_44_22</name>
    <dbReference type="NCBI Taxonomy" id="1618387"/>
    <lineage>
        <taxon>Bacteria</taxon>
        <taxon>Candidatus Collieribacteriota</taxon>
    </lineage>
</organism>
<comment type="caution">
    <text evidence="1">The sequence shown here is derived from an EMBL/GenBank/DDBJ whole genome shotgun (WGS) entry which is preliminary data.</text>
</comment>
<accession>A0A0G1KWQ7</accession>
<evidence type="ECO:0000313" key="1">
    <source>
        <dbReference type="EMBL" id="KKT52369.1"/>
    </source>
</evidence>
<evidence type="ECO:0000313" key="2">
    <source>
        <dbReference type="Proteomes" id="UP000034006"/>
    </source>
</evidence>
<gene>
    <name evidence="1" type="ORF">UW44_C0002G0035</name>
</gene>